<name>A0A2W5GUV6_9SPHI</name>
<dbReference type="GO" id="GO:0005886">
    <property type="term" value="C:plasma membrane"/>
    <property type="evidence" value="ECO:0007669"/>
    <property type="project" value="UniProtKB-SubCell"/>
</dbReference>
<keyword evidence="3 6" id="KW-0812">Transmembrane</keyword>
<organism evidence="7 8">
    <name type="scientific">Pseudopedobacter saltans</name>
    <dbReference type="NCBI Taxonomy" id="151895"/>
    <lineage>
        <taxon>Bacteria</taxon>
        <taxon>Pseudomonadati</taxon>
        <taxon>Bacteroidota</taxon>
        <taxon>Sphingobacteriia</taxon>
        <taxon>Sphingobacteriales</taxon>
        <taxon>Sphingobacteriaceae</taxon>
        <taxon>Pseudopedobacter</taxon>
    </lineage>
</organism>
<dbReference type="PANTHER" id="PTHR30250:SF11">
    <property type="entry name" value="O-ANTIGEN TRANSPORTER-RELATED"/>
    <property type="match status" value="1"/>
</dbReference>
<feature type="transmembrane region" description="Helical" evidence="6">
    <location>
        <begin position="182"/>
        <end position="201"/>
    </location>
</feature>
<evidence type="ECO:0000256" key="1">
    <source>
        <dbReference type="ARBA" id="ARBA00004651"/>
    </source>
</evidence>
<feature type="transmembrane region" description="Helical" evidence="6">
    <location>
        <begin position="222"/>
        <end position="239"/>
    </location>
</feature>
<reference evidence="7 8" key="1">
    <citation type="submission" date="2017-11" db="EMBL/GenBank/DDBJ databases">
        <title>Infants hospitalized years apart are colonized by the same room-sourced microbial strains.</title>
        <authorList>
            <person name="Brooks B."/>
            <person name="Olm M.R."/>
            <person name="Firek B.A."/>
            <person name="Baker R."/>
            <person name="Thomas B.C."/>
            <person name="Morowitz M.J."/>
            <person name="Banfield J.F."/>
        </authorList>
    </citation>
    <scope>NUCLEOTIDE SEQUENCE [LARGE SCALE GENOMIC DNA]</scope>
    <source>
        <strain evidence="7">S2_009_000_R2_76</strain>
    </source>
</reference>
<feature type="transmembrane region" description="Helical" evidence="6">
    <location>
        <begin position="50"/>
        <end position="70"/>
    </location>
</feature>
<feature type="transmembrane region" description="Helical" evidence="6">
    <location>
        <begin position="12"/>
        <end position="30"/>
    </location>
</feature>
<accession>A0A2W5GUV6</accession>
<sequence>MGIVRKQSFMSSIFMYVGVAIGALNVMILIPKFFTKEELGLYNVLLDCSLFFASLITLGSLSTFVKFYPVYSSHLKPKENDLPFWAILTTFIGTVLFLAFCLLFPELIEQKFGKNSKLFVDNFYLLIPLTLCYTGILVMETFCWMTKKTVVSNFVKEVPFRLVILLLIILYILKWINWHQFFFLFSFIYLPGVFILLFTLIKDGSIRIVAKTSYVTKRLYHKVVTFTFFHFSGLLINILPKTIDAVMLASINGLESTAVYSMSLYCLALMEIPQRSMIGIASALISESWKNKDKAKLKEIYHKTSLNLLIVSLLIFGVMYPNMDNLIRFEGEGYALIKPIFLIGAIAKIIDMGMGMNQQILGNSKYWRIDFFTSSVFVVLTIGVNYWAIHRWGVIGAAIGNAICLIGYNFLRFFYNWKLFRLQPFTKNTFYSLLVGGVAITPVLLLPYLGNMYIDTIVRAGVFTAIYSFGILYFNISSDFSDMYRMFVRKLKTRQ</sequence>
<keyword evidence="4 6" id="KW-1133">Transmembrane helix</keyword>
<feature type="transmembrane region" description="Helical" evidence="6">
    <location>
        <begin position="158"/>
        <end position="176"/>
    </location>
</feature>
<evidence type="ECO:0000256" key="4">
    <source>
        <dbReference type="ARBA" id="ARBA00022989"/>
    </source>
</evidence>
<evidence type="ECO:0000256" key="5">
    <source>
        <dbReference type="ARBA" id="ARBA00023136"/>
    </source>
</evidence>
<feature type="transmembrane region" description="Helical" evidence="6">
    <location>
        <begin position="125"/>
        <end position="146"/>
    </location>
</feature>
<dbReference type="PANTHER" id="PTHR30250">
    <property type="entry name" value="PST FAMILY PREDICTED COLANIC ACID TRANSPORTER"/>
    <property type="match status" value="1"/>
</dbReference>
<feature type="transmembrane region" description="Helical" evidence="6">
    <location>
        <begin position="82"/>
        <end position="105"/>
    </location>
</feature>
<evidence type="ECO:0000256" key="2">
    <source>
        <dbReference type="ARBA" id="ARBA00022475"/>
    </source>
</evidence>
<comment type="caution">
    <text evidence="7">The sequence shown here is derived from an EMBL/GenBank/DDBJ whole genome shotgun (WGS) entry which is preliminary data.</text>
</comment>
<dbReference type="InterPro" id="IPR050833">
    <property type="entry name" value="Poly_Biosynth_Transport"/>
</dbReference>
<feature type="transmembrane region" description="Helical" evidence="6">
    <location>
        <begin position="371"/>
        <end position="389"/>
    </location>
</feature>
<keyword evidence="5 6" id="KW-0472">Membrane</keyword>
<evidence type="ECO:0000313" key="7">
    <source>
        <dbReference type="EMBL" id="PZP45689.1"/>
    </source>
</evidence>
<feature type="transmembrane region" description="Helical" evidence="6">
    <location>
        <begin position="456"/>
        <end position="476"/>
    </location>
</feature>
<evidence type="ECO:0000313" key="8">
    <source>
        <dbReference type="Proteomes" id="UP000249645"/>
    </source>
</evidence>
<feature type="transmembrane region" description="Helical" evidence="6">
    <location>
        <begin position="429"/>
        <end position="450"/>
    </location>
</feature>
<feature type="transmembrane region" description="Helical" evidence="6">
    <location>
        <begin position="395"/>
        <end position="417"/>
    </location>
</feature>
<dbReference type="Proteomes" id="UP000249645">
    <property type="component" value="Unassembled WGS sequence"/>
</dbReference>
<evidence type="ECO:0000256" key="6">
    <source>
        <dbReference type="SAM" id="Phobius"/>
    </source>
</evidence>
<proteinExistence type="predicted"/>
<keyword evidence="2" id="KW-1003">Cell membrane</keyword>
<dbReference type="AlphaFoldDB" id="A0A2W5GUV6"/>
<feature type="transmembrane region" description="Helical" evidence="6">
    <location>
        <begin position="245"/>
        <end position="268"/>
    </location>
</feature>
<protein>
    <submittedName>
        <fullName evidence="7">Uncharacterized protein</fullName>
    </submittedName>
</protein>
<feature type="transmembrane region" description="Helical" evidence="6">
    <location>
        <begin position="300"/>
        <end position="321"/>
    </location>
</feature>
<feature type="transmembrane region" description="Helical" evidence="6">
    <location>
        <begin position="333"/>
        <end position="350"/>
    </location>
</feature>
<comment type="subcellular location">
    <subcellularLocation>
        <location evidence="1">Cell membrane</location>
        <topology evidence="1">Multi-pass membrane protein</topology>
    </subcellularLocation>
</comment>
<evidence type="ECO:0000256" key="3">
    <source>
        <dbReference type="ARBA" id="ARBA00022692"/>
    </source>
</evidence>
<dbReference type="EMBL" id="QFOI01000255">
    <property type="protein sequence ID" value="PZP45689.1"/>
    <property type="molecule type" value="Genomic_DNA"/>
</dbReference>
<gene>
    <name evidence="7" type="ORF">DI598_13025</name>
</gene>